<feature type="domain" description="Amino acid transporter transmembrane" evidence="10">
    <location>
        <begin position="15"/>
        <end position="418"/>
    </location>
</feature>
<sequence length="428" mass="44540">MTASSDVASAKYKRQSGMFACAAALINTLLGVSIVGSAHGFTEAGYALGTALFVIFAGFSAMGLYLLACSARKVGAFPSSYYVVAHAAVPQYTLAIDAAVAIKCFGVATSYLIVIGDLLPDAVEGLLKERAAPALLSRHFWITTAMVWIAPLAAQRSLGALKYTATLAIGFAFFLVSMVVAYAAVPSLHRSLCHGGEVDTCSGAGPAVGAPVHVLRVLSIFVFSYTCHQNIFGVCNELREPTQGRIKAVIAVAVATAAAVHLSISWSAFATFGTNVSDNILNNYAKGLPLTVARVCVALLVSTGYPLQAHPSRRSIVTVAGAAEAPDISPDNASAKLFWTVTLAFIGLTYLIAMAITDLGVVLEVVGATGSTIISYILPGGIYLALHPPTDKVQPLRVAAAVQLATGCVIMPVCLFFVIEGAVTSYRA</sequence>
<evidence type="ECO:0000313" key="12">
    <source>
        <dbReference type="Proteomes" id="UP000664859"/>
    </source>
</evidence>
<comment type="subcellular location">
    <subcellularLocation>
        <location evidence="1">Vacuole membrane</location>
        <topology evidence="1">Multi-pass membrane protein</topology>
    </subcellularLocation>
</comment>
<dbReference type="GO" id="GO:0015189">
    <property type="term" value="F:L-lysine transmembrane transporter activity"/>
    <property type="evidence" value="ECO:0007669"/>
    <property type="project" value="TreeGrafter"/>
</dbReference>
<dbReference type="GO" id="GO:0005313">
    <property type="term" value="F:L-glutamate transmembrane transporter activity"/>
    <property type="evidence" value="ECO:0007669"/>
    <property type="project" value="TreeGrafter"/>
</dbReference>
<name>A0A835YKE8_9STRA</name>
<dbReference type="GO" id="GO:0005290">
    <property type="term" value="F:L-histidine transmembrane transporter activity"/>
    <property type="evidence" value="ECO:0007669"/>
    <property type="project" value="TreeGrafter"/>
</dbReference>
<dbReference type="GO" id="GO:0015194">
    <property type="term" value="F:L-serine transmembrane transporter activity"/>
    <property type="evidence" value="ECO:0007669"/>
    <property type="project" value="TreeGrafter"/>
</dbReference>
<organism evidence="11 12">
    <name type="scientific">Tribonema minus</name>
    <dbReference type="NCBI Taxonomy" id="303371"/>
    <lineage>
        <taxon>Eukaryota</taxon>
        <taxon>Sar</taxon>
        <taxon>Stramenopiles</taxon>
        <taxon>Ochrophyta</taxon>
        <taxon>PX clade</taxon>
        <taxon>Xanthophyceae</taxon>
        <taxon>Tribonematales</taxon>
        <taxon>Tribonemataceae</taxon>
        <taxon>Tribonema</taxon>
    </lineage>
</organism>
<feature type="transmembrane region" description="Helical" evidence="9">
    <location>
        <begin position="160"/>
        <end position="185"/>
    </location>
</feature>
<evidence type="ECO:0000256" key="5">
    <source>
        <dbReference type="ARBA" id="ARBA00022692"/>
    </source>
</evidence>
<evidence type="ECO:0000256" key="1">
    <source>
        <dbReference type="ARBA" id="ARBA00004128"/>
    </source>
</evidence>
<dbReference type="OrthoDB" id="438545at2759"/>
<dbReference type="GO" id="GO:0061459">
    <property type="term" value="F:L-arginine transmembrane transporter activity"/>
    <property type="evidence" value="ECO:0007669"/>
    <property type="project" value="TreeGrafter"/>
</dbReference>
<feature type="transmembrane region" description="Helical" evidence="9">
    <location>
        <begin position="18"/>
        <end position="38"/>
    </location>
</feature>
<dbReference type="InterPro" id="IPR013057">
    <property type="entry name" value="AA_transpt_TM"/>
</dbReference>
<evidence type="ECO:0000256" key="6">
    <source>
        <dbReference type="ARBA" id="ARBA00022970"/>
    </source>
</evidence>
<feature type="transmembrane region" description="Helical" evidence="9">
    <location>
        <begin position="44"/>
        <end position="67"/>
    </location>
</feature>
<dbReference type="PANTHER" id="PTHR22950:SF678">
    <property type="entry name" value="VACUOLAR AMINO ACID TRANSPORTER 5-RELATED"/>
    <property type="match status" value="1"/>
</dbReference>
<evidence type="ECO:0000256" key="7">
    <source>
        <dbReference type="ARBA" id="ARBA00022989"/>
    </source>
</evidence>
<dbReference type="Pfam" id="PF01490">
    <property type="entry name" value="Aa_trans"/>
    <property type="match status" value="1"/>
</dbReference>
<keyword evidence="5 9" id="KW-0812">Transmembrane</keyword>
<keyword evidence="7 9" id="KW-1133">Transmembrane helix</keyword>
<feature type="transmembrane region" description="Helical" evidence="9">
    <location>
        <begin position="398"/>
        <end position="419"/>
    </location>
</feature>
<reference evidence="11" key="1">
    <citation type="submission" date="2021-02" db="EMBL/GenBank/DDBJ databases">
        <title>First Annotated Genome of the Yellow-green Alga Tribonema minus.</title>
        <authorList>
            <person name="Mahan K.M."/>
        </authorList>
    </citation>
    <scope>NUCLEOTIDE SEQUENCE</scope>
    <source>
        <strain evidence="11">UTEX B ZZ1240</strain>
    </source>
</reference>
<dbReference type="EMBL" id="JAFCMP010000538">
    <property type="protein sequence ID" value="KAG5176256.1"/>
    <property type="molecule type" value="Genomic_DNA"/>
</dbReference>
<feature type="transmembrane region" description="Helical" evidence="9">
    <location>
        <begin position="337"/>
        <end position="356"/>
    </location>
</feature>
<feature type="transmembrane region" description="Helical" evidence="9">
    <location>
        <begin position="248"/>
        <end position="268"/>
    </location>
</feature>
<evidence type="ECO:0000313" key="11">
    <source>
        <dbReference type="EMBL" id="KAG5176256.1"/>
    </source>
</evidence>
<dbReference type="PANTHER" id="PTHR22950">
    <property type="entry name" value="AMINO ACID TRANSPORTER"/>
    <property type="match status" value="1"/>
</dbReference>
<keyword evidence="12" id="KW-1185">Reference proteome</keyword>
<keyword evidence="6" id="KW-0029">Amino-acid transport</keyword>
<evidence type="ECO:0000256" key="3">
    <source>
        <dbReference type="ARBA" id="ARBA00022448"/>
    </source>
</evidence>
<proteinExistence type="inferred from homology"/>
<gene>
    <name evidence="11" type="ORF">JKP88DRAFT_189846</name>
</gene>
<evidence type="ECO:0000256" key="8">
    <source>
        <dbReference type="ARBA" id="ARBA00023136"/>
    </source>
</evidence>
<comment type="caution">
    <text evidence="11">The sequence shown here is derived from an EMBL/GenBank/DDBJ whole genome shotgun (WGS) entry which is preliminary data.</text>
</comment>
<dbReference type="AlphaFoldDB" id="A0A835YKE8"/>
<feature type="transmembrane region" description="Helical" evidence="9">
    <location>
        <begin position="362"/>
        <end position="386"/>
    </location>
</feature>
<evidence type="ECO:0000256" key="2">
    <source>
        <dbReference type="ARBA" id="ARBA00008066"/>
    </source>
</evidence>
<keyword evidence="3" id="KW-0813">Transport</keyword>
<keyword evidence="8 9" id="KW-0472">Membrane</keyword>
<dbReference type="Proteomes" id="UP000664859">
    <property type="component" value="Unassembled WGS sequence"/>
</dbReference>
<evidence type="ECO:0000256" key="4">
    <source>
        <dbReference type="ARBA" id="ARBA00022554"/>
    </source>
</evidence>
<accession>A0A835YKE8</accession>
<keyword evidence="4" id="KW-0926">Vacuole</keyword>
<protein>
    <submittedName>
        <fullName evidence="11">Transmembrane amino acid transporter protein-domain-containing protein</fullName>
    </submittedName>
</protein>
<evidence type="ECO:0000259" key="10">
    <source>
        <dbReference type="Pfam" id="PF01490"/>
    </source>
</evidence>
<dbReference type="GO" id="GO:0005774">
    <property type="term" value="C:vacuolar membrane"/>
    <property type="evidence" value="ECO:0007669"/>
    <property type="project" value="UniProtKB-SubCell"/>
</dbReference>
<comment type="similarity">
    <text evidence="2">Belongs to the amino acid/polyamine transporter 2 family.</text>
</comment>
<evidence type="ECO:0000256" key="9">
    <source>
        <dbReference type="SAM" id="Phobius"/>
    </source>
</evidence>
<dbReference type="GO" id="GO:0005302">
    <property type="term" value="F:L-tyrosine transmembrane transporter activity"/>
    <property type="evidence" value="ECO:0007669"/>
    <property type="project" value="TreeGrafter"/>
</dbReference>